<evidence type="ECO:0000313" key="2">
    <source>
        <dbReference type="EMBL" id="MCC4307203.1"/>
    </source>
</evidence>
<evidence type="ECO:0000313" key="3">
    <source>
        <dbReference type="Proteomes" id="UP001108027"/>
    </source>
</evidence>
<feature type="transmembrane region" description="Helical" evidence="1">
    <location>
        <begin position="12"/>
        <end position="35"/>
    </location>
</feature>
<name>A0A9Q3YQ25_9GAMM</name>
<keyword evidence="1" id="KW-0812">Transmembrane</keyword>
<keyword evidence="1" id="KW-1133">Transmembrane helix</keyword>
<keyword evidence="1" id="KW-0472">Membrane</keyword>
<comment type="caution">
    <text evidence="2">The sequence shown here is derived from an EMBL/GenBank/DDBJ whole genome shotgun (WGS) entry which is preliminary data.</text>
</comment>
<keyword evidence="3" id="KW-1185">Reference proteome</keyword>
<proteinExistence type="predicted"/>
<gene>
    <name evidence="2" type="ORF">LL252_01355</name>
</gene>
<dbReference type="Proteomes" id="UP001108027">
    <property type="component" value="Unassembled WGS sequence"/>
</dbReference>
<dbReference type="RefSeq" id="WP_204431301.1">
    <property type="nucleotide sequence ID" value="NZ_JADDOL010000024.1"/>
</dbReference>
<evidence type="ECO:0000256" key="1">
    <source>
        <dbReference type="SAM" id="Phobius"/>
    </source>
</evidence>
<evidence type="ECO:0008006" key="4">
    <source>
        <dbReference type="Google" id="ProtNLM"/>
    </source>
</evidence>
<protein>
    <recommendedName>
        <fullName evidence="4">DUF4175 domain-containing protein</fullName>
    </recommendedName>
</protein>
<reference evidence="2" key="1">
    <citation type="submission" date="2021-10" db="EMBL/GenBank/DDBJ databases">
        <title>The diversity and Nitrogen Metabolism of Culturable Nitrate-Utilizing Bacteria Within the Oxygen Minimum Zone of the Changjiang (Yangtze River)Estuary.</title>
        <authorList>
            <person name="Zhang D."/>
            <person name="Zheng J."/>
            <person name="Liu S."/>
            <person name="He W."/>
        </authorList>
    </citation>
    <scope>NUCLEOTIDE SEQUENCE</scope>
    <source>
        <strain evidence="2">FXH-223</strain>
    </source>
</reference>
<feature type="transmembrane region" description="Helical" evidence="1">
    <location>
        <begin position="41"/>
        <end position="58"/>
    </location>
</feature>
<dbReference type="AlphaFoldDB" id="A0A9Q3YQ25"/>
<dbReference type="EMBL" id="JAJGNA010000001">
    <property type="protein sequence ID" value="MCC4307203.1"/>
    <property type="molecule type" value="Genomic_DNA"/>
</dbReference>
<sequence length="63" mass="6505">MNGASRSSRGLGGIFAVPLLIALASLVGLVAALLGDGAMDWISWLGLGLPVAAVAWAMRTRRR</sequence>
<organism evidence="2 3">
    <name type="scientific">Alloalcanivorax marinus</name>
    <dbReference type="NCBI Taxonomy" id="1177169"/>
    <lineage>
        <taxon>Bacteria</taxon>
        <taxon>Pseudomonadati</taxon>
        <taxon>Pseudomonadota</taxon>
        <taxon>Gammaproteobacteria</taxon>
        <taxon>Oceanospirillales</taxon>
        <taxon>Alcanivoracaceae</taxon>
        <taxon>Alloalcanivorax</taxon>
    </lineage>
</organism>
<accession>A0A9Q3YQ25</accession>